<evidence type="ECO:0000313" key="3">
    <source>
        <dbReference type="WBParaSite" id="L893_g7322.t1"/>
    </source>
</evidence>
<sequence length="146" mass="15592">METDAEAKAPCQLEASSDAARSKSKCGATSICRLSSGNSGATPQTAPFAPLITRSLATDDRSRMMTGLEMDPEEVKRLPQPLQLSPDTLLVDSQGAPPQPPSQKQVPSKPFELSIAHLITMKADPSNSKLARVFGDESEEEAVVRL</sequence>
<protein>
    <submittedName>
        <fullName evidence="3">Uncharacterized protein</fullName>
    </submittedName>
</protein>
<feature type="region of interest" description="Disordered" evidence="1">
    <location>
        <begin position="1"/>
        <end position="22"/>
    </location>
</feature>
<name>A0A1I8ALY2_9BILA</name>
<dbReference type="Proteomes" id="UP000095287">
    <property type="component" value="Unplaced"/>
</dbReference>
<keyword evidence="2" id="KW-1185">Reference proteome</keyword>
<evidence type="ECO:0000256" key="1">
    <source>
        <dbReference type="SAM" id="MobiDB-lite"/>
    </source>
</evidence>
<proteinExistence type="predicted"/>
<evidence type="ECO:0000313" key="2">
    <source>
        <dbReference type="Proteomes" id="UP000095287"/>
    </source>
</evidence>
<organism evidence="2 3">
    <name type="scientific">Steinernema glaseri</name>
    <dbReference type="NCBI Taxonomy" id="37863"/>
    <lineage>
        <taxon>Eukaryota</taxon>
        <taxon>Metazoa</taxon>
        <taxon>Ecdysozoa</taxon>
        <taxon>Nematoda</taxon>
        <taxon>Chromadorea</taxon>
        <taxon>Rhabditida</taxon>
        <taxon>Tylenchina</taxon>
        <taxon>Panagrolaimomorpha</taxon>
        <taxon>Strongyloidoidea</taxon>
        <taxon>Steinernematidae</taxon>
        <taxon>Steinernema</taxon>
    </lineage>
</organism>
<reference evidence="3" key="1">
    <citation type="submission" date="2016-11" db="UniProtKB">
        <authorList>
            <consortium name="WormBaseParasite"/>
        </authorList>
    </citation>
    <scope>IDENTIFICATION</scope>
</reference>
<dbReference type="AlphaFoldDB" id="A0A1I8ALY2"/>
<dbReference type="WBParaSite" id="L893_g7322.t1">
    <property type="protein sequence ID" value="L893_g7322.t1"/>
    <property type="gene ID" value="L893_g7322"/>
</dbReference>
<feature type="region of interest" description="Disordered" evidence="1">
    <location>
        <begin position="68"/>
        <end position="109"/>
    </location>
</feature>
<accession>A0A1I8ALY2</accession>